<dbReference type="OrthoDB" id="3689965at2759"/>
<reference evidence="2 3" key="1">
    <citation type="journal article" date="2016" name="Genome Biol. Evol.">
        <title>Divergent and convergent evolution of fungal pathogenicity.</title>
        <authorList>
            <person name="Shang Y."/>
            <person name="Xiao G."/>
            <person name="Zheng P."/>
            <person name="Cen K."/>
            <person name="Zhan S."/>
            <person name="Wang C."/>
        </authorList>
    </citation>
    <scope>NUCLEOTIDE SEQUENCE [LARGE SCALE GENOMIC DNA]</scope>
    <source>
        <strain evidence="2 3">ARSEF 2679</strain>
    </source>
</reference>
<comment type="caution">
    <text evidence="2">The sequence shown here is derived from an EMBL/GenBank/DDBJ whole genome shotgun (WGS) entry which is preliminary data.</text>
</comment>
<accession>A0A167VU40</accession>
<dbReference type="GeneID" id="30021149"/>
<organism evidence="2 3">
    <name type="scientific">Cordyceps fumosorosea (strain ARSEF 2679)</name>
    <name type="common">Isaria fumosorosea</name>
    <dbReference type="NCBI Taxonomy" id="1081104"/>
    <lineage>
        <taxon>Eukaryota</taxon>
        <taxon>Fungi</taxon>
        <taxon>Dikarya</taxon>
        <taxon>Ascomycota</taxon>
        <taxon>Pezizomycotina</taxon>
        <taxon>Sordariomycetes</taxon>
        <taxon>Hypocreomycetidae</taxon>
        <taxon>Hypocreales</taxon>
        <taxon>Cordycipitaceae</taxon>
        <taxon>Cordyceps</taxon>
    </lineage>
</organism>
<protein>
    <submittedName>
        <fullName evidence="2">Uncharacterized protein</fullName>
    </submittedName>
</protein>
<dbReference type="Proteomes" id="UP000076744">
    <property type="component" value="Unassembled WGS sequence"/>
</dbReference>
<dbReference type="STRING" id="1081104.A0A167VU40"/>
<evidence type="ECO:0000313" key="3">
    <source>
        <dbReference type="Proteomes" id="UP000076744"/>
    </source>
</evidence>
<dbReference type="AlphaFoldDB" id="A0A167VU40"/>
<evidence type="ECO:0000256" key="1">
    <source>
        <dbReference type="SAM" id="SignalP"/>
    </source>
</evidence>
<keyword evidence="1" id="KW-0732">Signal</keyword>
<gene>
    <name evidence="2" type="ORF">ISF_04857</name>
</gene>
<sequence length="187" mass="20597">MKFSFFTIIAASASLAGPASARCDAPEAERRICYNETGGTPQDIVPRDVLRAADYLRKYGSDPAHAFYTMPLPAADRCAEWDVTTYRSVRVLAKLHGQRAAKVTFDDIADTLDGHRGRGRRKQTEAALWGCGSNGGQMAVQVNASDPRYGAEEFKDGSFTNKGILIKVVRNVEAAEEEKDEFEMEEI</sequence>
<proteinExistence type="predicted"/>
<dbReference type="EMBL" id="AZHB01000011">
    <property type="protein sequence ID" value="OAA62981.1"/>
    <property type="molecule type" value="Genomic_DNA"/>
</dbReference>
<dbReference type="RefSeq" id="XP_018704188.1">
    <property type="nucleotide sequence ID" value="XM_018848462.1"/>
</dbReference>
<evidence type="ECO:0000313" key="2">
    <source>
        <dbReference type="EMBL" id="OAA62981.1"/>
    </source>
</evidence>
<keyword evidence="3" id="KW-1185">Reference proteome</keyword>
<feature type="chain" id="PRO_5007893609" evidence="1">
    <location>
        <begin position="22"/>
        <end position="187"/>
    </location>
</feature>
<feature type="signal peptide" evidence="1">
    <location>
        <begin position="1"/>
        <end position="21"/>
    </location>
</feature>
<name>A0A167VU40_CORFA</name>